<sequence length="66" mass="7315">METERDPSARTPEKRTEDPVSSLMNLMAAIQGSKAEVIYKIEIVAVEVNLLQADLHMVSDRVGTTE</sequence>
<feature type="region of interest" description="Disordered" evidence="1">
    <location>
        <begin position="1"/>
        <end position="20"/>
    </location>
</feature>
<proteinExistence type="predicted"/>
<evidence type="ECO:0000256" key="1">
    <source>
        <dbReference type="SAM" id="MobiDB-lite"/>
    </source>
</evidence>
<evidence type="ECO:0000313" key="3">
    <source>
        <dbReference type="Proteomes" id="UP001066276"/>
    </source>
</evidence>
<keyword evidence="3" id="KW-1185">Reference proteome</keyword>
<feature type="compositionally biased region" description="Basic and acidic residues" evidence="1">
    <location>
        <begin position="1"/>
        <end position="18"/>
    </location>
</feature>
<evidence type="ECO:0000313" key="2">
    <source>
        <dbReference type="EMBL" id="KAJ1189324.1"/>
    </source>
</evidence>
<gene>
    <name evidence="2" type="ORF">NDU88_006072</name>
</gene>
<dbReference type="AlphaFoldDB" id="A0AAV7UMW4"/>
<dbReference type="Proteomes" id="UP001066276">
    <property type="component" value="Chromosome 3_1"/>
</dbReference>
<name>A0AAV7UMW4_PLEWA</name>
<comment type="caution">
    <text evidence="2">The sequence shown here is derived from an EMBL/GenBank/DDBJ whole genome shotgun (WGS) entry which is preliminary data.</text>
</comment>
<reference evidence="2" key="1">
    <citation type="journal article" date="2022" name="bioRxiv">
        <title>Sequencing and chromosome-scale assembly of the giantPleurodeles waltlgenome.</title>
        <authorList>
            <person name="Brown T."/>
            <person name="Elewa A."/>
            <person name="Iarovenko S."/>
            <person name="Subramanian E."/>
            <person name="Araus A.J."/>
            <person name="Petzold A."/>
            <person name="Susuki M."/>
            <person name="Suzuki K.-i.T."/>
            <person name="Hayashi T."/>
            <person name="Toyoda A."/>
            <person name="Oliveira C."/>
            <person name="Osipova E."/>
            <person name="Leigh N.D."/>
            <person name="Simon A."/>
            <person name="Yun M.H."/>
        </authorList>
    </citation>
    <scope>NUCLEOTIDE SEQUENCE</scope>
    <source>
        <strain evidence="2">20211129_DDA</strain>
        <tissue evidence="2">Liver</tissue>
    </source>
</reference>
<accession>A0AAV7UMW4</accession>
<dbReference type="EMBL" id="JANPWB010000005">
    <property type="protein sequence ID" value="KAJ1189324.1"/>
    <property type="molecule type" value="Genomic_DNA"/>
</dbReference>
<organism evidence="2 3">
    <name type="scientific">Pleurodeles waltl</name>
    <name type="common">Iberian ribbed newt</name>
    <dbReference type="NCBI Taxonomy" id="8319"/>
    <lineage>
        <taxon>Eukaryota</taxon>
        <taxon>Metazoa</taxon>
        <taxon>Chordata</taxon>
        <taxon>Craniata</taxon>
        <taxon>Vertebrata</taxon>
        <taxon>Euteleostomi</taxon>
        <taxon>Amphibia</taxon>
        <taxon>Batrachia</taxon>
        <taxon>Caudata</taxon>
        <taxon>Salamandroidea</taxon>
        <taxon>Salamandridae</taxon>
        <taxon>Pleurodelinae</taxon>
        <taxon>Pleurodeles</taxon>
    </lineage>
</organism>
<protein>
    <submittedName>
        <fullName evidence="2">Uncharacterized protein</fullName>
    </submittedName>
</protein>